<evidence type="ECO:0000313" key="1">
    <source>
        <dbReference type="EMBL" id="SVE23639.1"/>
    </source>
</evidence>
<reference evidence="1" key="1">
    <citation type="submission" date="2018-05" db="EMBL/GenBank/DDBJ databases">
        <authorList>
            <person name="Lanie J.A."/>
            <person name="Ng W.-L."/>
            <person name="Kazmierczak K.M."/>
            <person name="Andrzejewski T.M."/>
            <person name="Davidsen T.M."/>
            <person name="Wayne K.J."/>
            <person name="Tettelin H."/>
            <person name="Glass J.I."/>
            <person name="Rusch D."/>
            <person name="Podicherti R."/>
            <person name="Tsui H.-C.T."/>
            <person name="Winkler M.E."/>
        </authorList>
    </citation>
    <scope>NUCLEOTIDE SEQUENCE</scope>
</reference>
<name>A0A383BUT1_9ZZZZ</name>
<protein>
    <submittedName>
        <fullName evidence="1">Uncharacterized protein</fullName>
    </submittedName>
</protein>
<sequence length="70" mass="8439">MQDHHTFKDGIKFRPKYKWPRKDAKQSCPKCNEPLERVANSKNYYGKPWWCSSCQWQFSQEDLVSLKNNT</sequence>
<organism evidence="1">
    <name type="scientific">marine metagenome</name>
    <dbReference type="NCBI Taxonomy" id="408172"/>
    <lineage>
        <taxon>unclassified sequences</taxon>
        <taxon>metagenomes</taxon>
        <taxon>ecological metagenomes</taxon>
    </lineage>
</organism>
<dbReference type="AlphaFoldDB" id="A0A383BUT1"/>
<dbReference type="EMBL" id="UINC01203404">
    <property type="protein sequence ID" value="SVE23639.1"/>
    <property type="molecule type" value="Genomic_DNA"/>
</dbReference>
<proteinExistence type="predicted"/>
<accession>A0A383BUT1</accession>
<gene>
    <name evidence="1" type="ORF">METZ01_LOCUS476493</name>
</gene>